<sequence>MSDIHTDAKENRLKWDPKAGAGMLVGYEEASKAYQVYDVEAGKVVVNRDVNFDESTCGLPPPITDEGADDLEFKLLNDEEPRQVEYKQTGKRKSRLDDEDAAAQRLRAVSQRPGLVDANAVEAEVDLSEPSTFEAAVSGPDQVHWRKAIHAELESMRLRGVFRAAKLPNGQRAIGTKWVFKIKRKADGSIEKYKARLAAKGFRSKYGIDYTETFSPVVKHVTLRMVIAISKHFGWPIN</sequence>
<evidence type="ECO:0000259" key="2">
    <source>
        <dbReference type="Pfam" id="PF25597"/>
    </source>
</evidence>
<dbReference type="EMBL" id="CAKLBY020000375">
    <property type="protein sequence ID" value="CAK7946719.1"/>
    <property type="molecule type" value="Genomic_DNA"/>
</dbReference>
<evidence type="ECO:0000313" key="4">
    <source>
        <dbReference type="Proteomes" id="UP001162060"/>
    </source>
</evidence>
<evidence type="ECO:0008006" key="5">
    <source>
        <dbReference type="Google" id="ProtNLM"/>
    </source>
</evidence>
<comment type="caution">
    <text evidence="3">The sequence shown here is derived from an EMBL/GenBank/DDBJ whole genome shotgun (WGS) entry which is preliminary data.</text>
</comment>
<proteinExistence type="predicted"/>
<feature type="domain" description="Retroviral polymerase SH3-like" evidence="2">
    <location>
        <begin position="5"/>
        <end position="56"/>
    </location>
</feature>
<evidence type="ECO:0000259" key="1">
    <source>
        <dbReference type="Pfam" id="PF07727"/>
    </source>
</evidence>
<accession>A0AAV1VKD3</accession>
<dbReference type="InterPro" id="IPR057670">
    <property type="entry name" value="SH3_retrovirus"/>
</dbReference>
<dbReference type="Pfam" id="PF25597">
    <property type="entry name" value="SH3_retrovirus"/>
    <property type="match status" value="1"/>
</dbReference>
<name>A0AAV1VKD3_9STRA</name>
<organism evidence="3 4">
    <name type="scientific">Peronospora matthiolae</name>
    <dbReference type="NCBI Taxonomy" id="2874970"/>
    <lineage>
        <taxon>Eukaryota</taxon>
        <taxon>Sar</taxon>
        <taxon>Stramenopiles</taxon>
        <taxon>Oomycota</taxon>
        <taxon>Peronosporomycetes</taxon>
        <taxon>Peronosporales</taxon>
        <taxon>Peronosporaceae</taxon>
        <taxon>Peronospora</taxon>
    </lineage>
</organism>
<protein>
    <recommendedName>
        <fullName evidence="5">Reverse transcriptase Ty1/copia-type domain-containing protein</fullName>
    </recommendedName>
</protein>
<dbReference type="AlphaFoldDB" id="A0AAV1VKD3"/>
<feature type="domain" description="Reverse transcriptase Ty1/copia-type" evidence="1">
    <location>
        <begin position="161"/>
        <end position="237"/>
    </location>
</feature>
<dbReference type="Pfam" id="PF07727">
    <property type="entry name" value="RVT_2"/>
    <property type="match status" value="1"/>
</dbReference>
<reference evidence="3" key="1">
    <citation type="submission" date="2024-01" db="EMBL/GenBank/DDBJ databases">
        <authorList>
            <person name="Webb A."/>
        </authorList>
    </citation>
    <scope>NUCLEOTIDE SEQUENCE</scope>
    <source>
        <strain evidence="3">Pm1</strain>
    </source>
</reference>
<gene>
    <name evidence="3" type="ORF">PM001_LOCUS31869</name>
</gene>
<evidence type="ECO:0000313" key="3">
    <source>
        <dbReference type="EMBL" id="CAK7946719.1"/>
    </source>
</evidence>
<dbReference type="InterPro" id="IPR013103">
    <property type="entry name" value="RVT_2"/>
</dbReference>
<dbReference type="Proteomes" id="UP001162060">
    <property type="component" value="Unassembled WGS sequence"/>
</dbReference>